<protein>
    <recommendedName>
        <fullName evidence="2">GGDEF domain-containing protein</fullName>
    </recommendedName>
</protein>
<reference evidence="3" key="1">
    <citation type="journal article" date="2014" name="Int. J. Syst. Evol. Microbiol.">
        <title>Complete genome sequence of Corynebacterium casei LMG S-19264T (=DSM 44701T), isolated from a smear-ripened cheese.</title>
        <authorList>
            <consortium name="US DOE Joint Genome Institute (JGI-PGF)"/>
            <person name="Walter F."/>
            <person name="Albersmeier A."/>
            <person name="Kalinowski J."/>
            <person name="Ruckert C."/>
        </authorList>
    </citation>
    <scope>NUCLEOTIDE SEQUENCE</scope>
    <source>
        <strain evidence="3">CGMCC 4.7299</strain>
    </source>
</reference>
<feature type="coiled-coil region" evidence="1">
    <location>
        <begin position="356"/>
        <end position="386"/>
    </location>
</feature>
<evidence type="ECO:0000259" key="2">
    <source>
        <dbReference type="PROSITE" id="PS50887"/>
    </source>
</evidence>
<dbReference type="Proteomes" id="UP000656042">
    <property type="component" value="Unassembled WGS sequence"/>
</dbReference>
<dbReference type="InterPro" id="IPR000160">
    <property type="entry name" value="GGDEF_dom"/>
</dbReference>
<dbReference type="Gene3D" id="3.30.70.270">
    <property type="match status" value="1"/>
</dbReference>
<dbReference type="GO" id="GO:0005886">
    <property type="term" value="C:plasma membrane"/>
    <property type="evidence" value="ECO:0007669"/>
    <property type="project" value="TreeGrafter"/>
</dbReference>
<dbReference type="Gene3D" id="1.25.40.10">
    <property type="entry name" value="Tetratricopeptide repeat domain"/>
    <property type="match status" value="2"/>
</dbReference>
<dbReference type="InterPro" id="IPR011990">
    <property type="entry name" value="TPR-like_helical_dom_sf"/>
</dbReference>
<dbReference type="PROSITE" id="PS50887">
    <property type="entry name" value="GGDEF"/>
    <property type="match status" value="1"/>
</dbReference>
<dbReference type="InterPro" id="IPR029787">
    <property type="entry name" value="Nucleotide_cyclase"/>
</dbReference>
<keyword evidence="4" id="KW-1185">Reference proteome</keyword>
<dbReference type="GO" id="GO:0052621">
    <property type="term" value="F:diguanylate cyclase activity"/>
    <property type="evidence" value="ECO:0007669"/>
    <property type="project" value="TreeGrafter"/>
</dbReference>
<feature type="domain" description="GGDEF" evidence="2">
    <location>
        <begin position="422"/>
        <end position="557"/>
    </location>
</feature>
<dbReference type="AlphaFoldDB" id="A0A8J3BWX6"/>
<dbReference type="SUPFAM" id="SSF55073">
    <property type="entry name" value="Nucleotide cyclase"/>
    <property type="match status" value="1"/>
</dbReference>
<sequence>MATDIARTPAGSRSPHVTALLDQAEEARLAGDYRRGHELAGQAEKLAASVGDLAGRAGALRSMADQLLRLGEQEAAVGACRAAAVLLAEIGDDPATCRVLTVLAMPLNELGMHEEALQALADAREIAQRLGDRDLLYWVHNRTGVVHGSMGDRELSTRYLMTALGMADGMDDEARFCILNNVGDNGTHRVPQLRADGDTGAAHQVLTQALQCVTEALGLARAARHPFRESICLDNYGMLLALTGDYAEAERLIEDSRAIAVIHGYRSLESAALQHQARVRLMRGQVTRAIEGLLAALDRAVEAGEVPMEMEIHRELSEAYEQTGDCGAALRHYRAHHRLERRTHNEVAAARARMAVHHFELDNARLETANARLEAELHRVRSVELEEDRRQLAQQAREDPLTGLPNRRCAQLRLPELAAGGGPMCVAIADADFFKDVNDRFGHPVGDVVLRRLAALLRDTVGEPHLVARFGGEEFLIALHGLDPDAAAQRCELIRSTVAAWPWHTVQPGLAVTISVGLAMLGEGSAETALTDALRRADEQLYRAKREGRNRVSAGLPEAA</sequence>
<evidence type="ECO:0000313" key="4">
    <source>
        <dbReference type="Proteomes" id="UP000656042"/>
    </source>
</evidence>
<comment type="caution">
    <text evidence="3">The sequence shown here is derived from an EMBL/GenBank/DDBJ whole genome shotgun (WGS) entry which is preliminary data.</text>
</comment>
<evidence type="ECO:0000313" key="3">
    <source>
        <dbReference type="EMBL" id="GGK77328.1"/>
    </source>
</evidence>
<dbReference type="GO" id="GO:1902201">
    <property type="term" value="P:negative regulation of bacterial-type flagellum-dependent cell motility"/>
    <property type="evidence" value="ECO:0007669"/>
    <property type="project" value="TreeGrafter"/>
</dbReference>
<dbReference type="SMART" id="SM00267">
    <property type="entry name" value="GGDEF"/>
    <property type="match status" value="1"/>
</dbReference>
<proteinExistence type="predicted"/>
<dbReference type="GO" id="GO:0043709">
    <property type="term" value="P:cell adhesion involved in single-species biofilm formation"/>
    <property type="evidence" value="ECO:0007669"/>
    <property type="project" value="TreeGrafter"/>
</dbReference>
<keyword evidence="1" id="KW-0175">Coiled coil</keyword>
<dbReference type="FunFam" id="3.30.70.270:FF:000001">
    <property type="entry name" value="Diguanylate cyclase domain protein"/>
    <property type="match status" value="1"/>
</dbReference>
<dbReference type="PANTHER" id="PTHR45138">
    <property type="entry name" value="REGULATORY COMPONENTS OF SENSORY TRANSDUCTION SYSTEM"/>
    <property type="match status" value="1"/>
</dbReference>
<dbReference type="PANTHER" id="PTHR45138:SF9">
    <property type="entry name" value="DIGUANYLATE CYCLASE DGCM-RELATED"/>
    <property type="match status" value="1"/>
</dbReference>
<organism evidence="3 4">
    <name type="scientific">Mangrovihabitans endophyticus</name>
    <dbReference type="NCBI Taxonomy" id="1751298"/>
    <lineage>
        <taxon>Bacteria</taxon>
        <taxon>Bacillati</taxon>
        <taxon>Actinomycetota</taxon>
        <taxon>Actinomycetes</taxon>
        <taxon>Micromonosporales</taxon>
        <taxon>Micromonosporaceae</taxon>
        <taxon>Mangrovihabitans</taxon>
    </lineage>
</organism>
<dbReference type="CDD" id="cd01949">
    <property type="entry name" value="GGDEF"/>
    <property type="match status" value="1"/>
</dbReference>
<dbReference type="Pfam" id="PF00990">
    <property type="entry name" value="GGDEF"/>
    <property type="match status" value="1"/>
</dbReference>
<gene>
    <name evidence="3" type="ORF">GCM10012284_09180</name>
</gene>
<dbReference type="RefSeq" id="WP_189077704.1">
    <property type="nucleotide sequence ID" value="NZ_BMMX01000001.1"/>
</dbReference>
<dbReference type="EMBL" id="BMMX01000001">
    <property type="protein sequence ID" value="GGK77328.1"/>
    <property type="molecule type" value="Genomic_DNA"/>
</dbReference>
<name>A0A8J3BWX6_9ACTN</name>
<dbReference type="InterPro" id="IPR050469">
    <property type="entry name" value="Diguanylate_Cyclase"/>
</dbReference>
<accession>A0A8J3BWX6</accession>
<reference evidence="3" key="2">
    <citation type="submission" date="2020-09" db="EMBL/GenBank/DDBJ databases">
        <authorList>
            <person name="Sun Q."/>
            <person name="Zhou Y."/>
        </authorList>
    </citation>
    <scope>NUCLEOTIDE SEQUENCE</scope>
    <source>
        <strain evidence="3">CGMCC 4.7299</strain>
    </source>
</reference>
<dbReference type="SUPFAM" id="SSF48452">
    <property type="entry name" value="TPR-like"/>
    <property type="match status" value="2"/>
</dbReference>
<evidence type="ECO:0000256" key="1">
    <source>
        <dbReference type="SAM" id="Coils"/>
    </source>
</evidence>
<dbReference type="NCBIfam" id="TIGR00254">
    <property type="entry name" value="GGDEF"/>
    <property type="match status" value="1"/>
</dbReference>
<dbReference type="InterPro" id="IPR043128">
    <property type="entry name" value="Rev_trsase/Diguanyl_cyclase"/>
</dbReference>